<feature type="region of interest" description="Disordered" evidence="1">
    <location>
        <begin position="35"/>
        <end position="59"/>
    </location>
</feature>
<proteinExistence type="predicted"/>
<evidence type="ECO:0000256" key="1">
    <source>
        <dbReference type="SAM" id="MobiDB-lite"/>
    </source>
</evidence>
<comment type="caution">
    <text evidence="2">The sequence shown here is derived from an EMBL/GenBank/DDBJ whole genome shotgun (WGS) entry which is preliminary data.</text>
</comment>
<gene>
    <name evidence="2" type="ORF">H7I77_05970</name>
</gene>
<dbReference type="AlphaFoldDB" id="A0AAW5SFN5"/>
<reference evidence="2" key="1">
    <citation type="submission" date="2020-07" db="EMBL/GenBank/DDBJ databases">
        <authorList>
            <person name="Pettersson B.M.F."/>
            <person name="Behra P.R.K."/>
            <person name="Ramesh M."/>
            <person name="Das S."/>
            <person name="Dasgupta S."/>
            <person name="Kirsebom L.A."/>
        </authorList>
    </citation>
    <scope>NUCLEOTIDE SEQUENCE</scope>
    <source>
        <strain evidence="2">DSM 44203</strain>
    </source>
</reference>
<name>A0AAW5SFN5_MYCNV</name>
<sequence>MAAALAAGRGGMRSLRRCGGLVAAVAIAAASNAMTWPQSQTITPGPVGSQPVPRDHDSA</sequence>
<evidence type="ECO:0000313" key="3">
    <source>
        <dbReference type="Proteomes" id="UP001207528"/>
    </source>
</evidence>
<dbReference type="Proteomes" id="UP001207528">
    <property type="component" value="Unassembled WGS sequence"/>
</dbReference>
<accession>A0AAW5SFN5</accession>
<organism evidence="2 3">
    <name type="scientific">Mycolicibacterium novocastrense</name>
    <name type="common">Mycobacterium novocastrense</name>
    <dbReference type="NCBI Taxonomy" id="59813"/>
    <lineage>
        <taxon>Bacteria</taxon>
        <taxon>Bacillati</taxon>
        <taxon>Actinomycetota</taxon>
        <taxon>Actinomycetes</taxon>
        <taxon>Mycobacteriales</taxon>
        <taxon>Mycobacteriaceae</taxon>
        <taxon>Mycolicibacterium</taxon>
    </lineage>
</organism>
<protein>
    <submittedName>
        <fullName evidence="2">Uncharacterized protein</fullName>
    </submittedName>
</protein>
<evidence type="ECO:0000313" key="2">
    <source>
        <dbReference type="EMBL" id="MCV7022898.1"/>
    </source>
</evidence>
<reference evidence="2" key="2">
    <citation type="journal article" date="2022" name="BMC Genomics">
        <title>Comparative genome analysis of mycobacteria focusing on tRNA and non-coding RNA.</title>
        <authorList>
            <person name="Behra P.R.K."/>
            <person name="Pettersson B.M.F."/>
            <person name="Ramesh M."/>
            <person name="Das S."/>
            <person name="Dasgupta S."/>
            <person name="Kirsebom L.A."/>
        </authorList>
    </citation>
    <scope>NUCLEOTIDE SEQUENCE</scope>
    <source>
        <strain evidence="2">DSM 44203</strain>
    </source>
</reference>
<dbReference type="EMBL" id="JACKTI010000022">
    <property type="protein sequence ID" value="MCV7022898.1"/>
    <property type="molecule type" value="Genomic_DNA"/>
</dbReference>